<dbReference type="Proteomes" id="UP000619457">
    <property type="component" value="Unassembled WGS sequence"/>
</dbReference>
<dbReference type="RefSeq" id="WP_018475754.1">
    <property type="nucleotide sequence ID" value="NZ_BMWX01000007.1"/>
</dbReference>
<organism evidence="1 2">
    <name type="scientific">Echinicola pacifica</name>
    <dbReference type="NCBI Taxonomy" id="346377"/>
    <lineage>
        <taxon>Bacteria</taxon>
        <taxon>Pseudomonadati</taxon>
        <taxon>Bacteroidota</taxon>
        <taxon>Cytophagia</taxon>
        <taxon>Cytophagales</taxon>
        <taxon>Cyclobacteriaceae</taxon>
        <taxon>Echinicola</taxon>
    </lineage>
</organism>
<dbReference type="SUPFAM" id="SSF75005">
    <property type="entry name" value="Arabinanase/levansucrase/invertase"/>
    <property type="match status" value="1"/>
</dbReference>
<reference evidence="1" key="1">
    <citation type="journal article" date="2014" name="Int. J. Syst. Evol. Microbiol.">
        <title>Complete genome sequence of Corynebacterium casei LMG S-19264T (=DSM 44701T), isolated from a smear-ripened cheese.</title>
        <authorList>
            <consortium name="US DOE Joint Genome Institute (JGI-PGF)"/>
            <person name="Walter F."/>
            <person name="Albersmeier A."/>
            <person name="Kalinowski J."/>
            <person name="Ruckert C."/>
        </authorList>
    </citation>
    <scope>NUCLEOTIDE SEQUENCE</scope>
    <source>
        <strain evidence="1">KCTC 12368</strain>
    </source>
</reference>
<keyword evidence="2" id="KW-1185">Reference proteome</keyword>
<accession>A0A918QAJ1</accession>
<evidence type="ECO:0008006" key="3">
    <source>
        <dbReference type="Google" id="ProtNLM"/>
    </source>
</evidence>
<dbReference type="EMBL" id="BMWX01000007">
    <property type="protein sequence ID" value="GGZ37700.1"/>
    <property type="molecule type" value="Genomic_DNA"/>
</dbReference>
<dbReference type="InterPro" id="IPR023296">
    <property type="entry name" value="Glyco_hydro_beta-prop_sf"/>
</dbReference>
<dbReference type="CDD" id="cd08994">
    <property type="entry name" value="GH43_62_32_68_117_130-like"/>
    <property type="match status" value="1"/>
</dbReference>
<evidence type="ECO:0000313" key="1">
    <source>
        <dbReference type="EMBL" id="GGZ37700.1"/>
    </source>
</evidence>
<comment type="caution">
    <text evidence="1">The sequence shown here is derived from an EMBL/GenBank/DDBJ whole genome shotgun (WGS) entry which is preliminary data.</text>
</comment>
<dbReference type="AlphaFoldDB" id="A0A918QAJ1"/>
<dbReference type="Gene3D" id="2.115.10.20">
    <property type="entry name" value="Glycosyl hydrolase domain, family 43"/>
    <property type="match status" value="1"/>
</dbReference>
<name>A0A918QAJ1_9BACT</name>
<evidence type="ECO:0000313" key="2">
    <source>
        <dbReference type="Proteomes" id="UP000619457"/>
    </source>
</evidence>
<gene>
    <name evidence="1" type="ORF">GCM10007049_33660</name>
</gene>
<sequence>MRINKTLWIGILALFITSELLAQDKKFADQWEYVGIAIDEPGYTVWGSSPVMDEEGKVHLFVARWKGNTVEPGWRSGSEIAHYVGEGPEGPFTFSEVAIAGTGLDTWDRFGAHNPAIHYINGRYVLLYIANDNPNRPAHPSNQKIGMATSESPYGPWKKVNKDGLILDVPKDPQYWNYQASNGVNNPALLKHPNGGYYLYFKSEKAKMGLAVSQSLEGPYVQLPFPVTANDSNIEDGYAFRYKGKFALLTTDNHGMIEEGGGLLWLSDDGITFKEYEKGFHRINAYMPIDMSKVAVHYGPKNLPYAKFERPQLLIIDDKPQYLYVPSGTNVFGGDYTVSYILKYKE</sequence>
<protein>
    <recommendedName>
        <fullName evidence="3">Glycosyl hydrolases family 43</fullName>
    </recommendedName>
</protein>
<proteinExistence type="predicted"/>
<reference evidence="1" key="2">
    <citation type="submission" date="2020-09" db="EMBL/GenBank/DDBJ databases">
        <authorList>
            <person name="Sun Q."/>
            <person name="Kim S."/>
        </authorList>
    </citation>
    <scope>NUCLEOTIDE SEQUENCE</scope>
    <source>
        <strain evidence="1">KCTC 12368</strain>
    </source>
</reference>